<dbReference type="InterPro" id="IPR001320">
    <property type="entry name" value="Iontro_rcpt_C"/>
</dbReference>
<gene>
    <name evidence="4" type="ORF">ACFOUO_15915</name>
</gene>
<proteinExistence type="predicted"/>
<keyword evidence="1" id="KW-0732">Signal</keyword>
<evidence type="ECO:0000256" key="1">
    <source>
        <dbReference type="ARBA" id="ARBA00022729"/>
    </source>
</evidence>
<dbReference type="RefSeq" id="WP_380706098.1">
    <property type="nucleotide sequence ID" value="NZ_JBHSAP010000018.1"/>
</dbReference>
<dbReference type="Pfam" id="PF00497">
    <property type="entry name" value="SBP_bac_3"/>
    <property type="match status" value="1"/>
</dbReference>
<dbReference type="SUPFAM" id="SSF53850">
    <property type="entry name" value="Periplasmic binding protein-like II"/>
    <property type="match status" value="1"/>
</dbReference>
<name>A0ABV8JQP0_9BACL</name>
<evidence type="ECO:0000259" key="3">
    <source>
        <dbReference type="SMART" id="SM00079"/>
    </source>
</evidence>
<dbReference type="EMBL" id="JBHSAP010000018">
    <property type="protein sequence ID" value="MFC4078284.1"/>
    <property type="molecule type" value="Genomic_DNA"/>
</dbReference>
<evidence type="ECO:0000313" key="4">
    <source>
        <dbReference type="EMBL" id="MFC4078284.1"/>
    </source>
</evidence>
<dbReference type="PANTHER" id="PTHR35936:SF34">
    <property type="entry name" value="ABC TRANSPORTER EXTRACELLULAR-BINDING PROTEIN YCKB-RELATED"/>
    <property type="match status" value="1"/>
</dbReference>
<keyword evidence="5" id="KW-1185">Reference proteome</keyword>
<accession>A0ABV8JQP0</accession>
<evidence type="ECO:0000313" key="5">
    <source>
        <dbReference type="Proteomes" id="UP001595843"/>
    </source>
</evidence>
<dbReference type="CDD" id="cd13711">
    <property type="entry name" value="PBP2_Ngo0372_TcyA"/>
    <property type="match status" value="1"/>
</dbReference>
<feature type="domain" description="Solute-binding protein family 3/N-terminal" evidence="2">
    <location>
        <begin position="45"/>
        <end position="264"/>
    </location>
</feature>
<comment type="caution">
    <text evidence="4">The sequence shown here is derived from an EMBL/GenBank/DDBJ whole genome shotgun (WGS) entry which is preliminary data.</text>
</comment>
<dbReference type="SMART" id="SM00062">
    <property type="entry name" value="PBPb"/>
    <property type="match status" value="1"/>
</dbReference>
<dbReference type="Proteomes" id="UP001595843">
    <property type="component" value="Unassembled WGS sequence"/>
</dbReference>
<dbReference type="InterPro" id="IPR001638">
    <property type="entry name" value="Solute-binding_3/MltF_N"/>
</dbReference>
<protein>
    <submittedName>
        <fullName evidence="4">Amino acid ABC transporter substrate-binding protein</fullName>
    </submittedName>
</protein>
<dbReference type="PROSITE" id="PS51257">
    <property type="entry name" value="PROKAR_LIPOPROTEIN"/>
    <property type="match status" value="1"/>
</dbReference>
<reference evidence="5" key="1">
    <citation type="journal article" date="2019" name="Int. J. Syst. Evol. Microbiol.">
        <title>The Global Catalogue of Microorganisms (GCM) 10K type strain sequencing project: providing services to taxonomists for standard genome sequencing and annotation.</title>
        <authorList>
            <consortium name="The Broad Institute Genomics Platform"/>
            <consortium name="The Broad Institute Genome Sequencing Center for Infectious Disease"/>
            <person name="Wu L."/>
            <person name="Ma J."/>
        </authorList>
    </citation>
    <scope>NUCLEOTIDE SEQUENCE [LARGE SCALE GENOMIC DNA]</scope>
    <source>
        <strain evidence="5">IBRC-M 10813</strain>
    </source>
</reference>
<dbReference type="SMART" id="SM00079">
    <property type="entry name" value="PBPe"/>
    <property type="match status" value="1"/>
</dbReference>
<dbReference type="PANTHER" id="PTHR35936">
    <property type="entry name" value="MEMBRANE-BOUND LYTIC MUREIN TRANSGLYCOSYLASE F"/>
    <property type="match status" value="1"/>
</dbReference>
<evidence type="ECO:0000259" key="2">
    <source>
        <dbReference type="SMART" id="SM00062"/>
    </source>
</evidence>
<sequence length="268" mass="29575">MKRWMIAIGMIIPLLVLGACGGGGGEQEGAKNTGNLLSDIKKRGEIRIGTEGTYRPFSFREKKNNKLTGYDIDVAREVARRMGVKAKFVETPWDSMLTGLSTGRFDMVANQVGIKKERKEKFDFSQPYSVSYAAIVVHKDNNDIKGIGDVKGKRAAQTPTSNYGEMAQKAGAEIVSYEDMMTAMQDVAAKRADLSMNDRLAVAEMLKTRDLPLKKVGKPMEKSESAFPVPKGNEDLVKEINKALDGMRKDGTLTKISKKWFGEDVSKP</sequence>
<dbReference type="Gene3D" id="3.40.190.10">
    <property type="entry name" value="Periplasmic binding protein-like II"/>
    <property type="match status" value="2"/>
</dbReference>
<organism evidence="4 5">
    <name type="scientific">Salinithrix halophila</name>
    <dbReference type="NCBI Taxonomy" id="1485204"/>
    <lineage>
        <taxon>Bacteria</taxon>
        <taxon>Bacillati</taxon>
        <taxon>Bacillota</taxon>
        <taxon>Bacilli</taxon>
        <taxon>Bacillales</taxon>
        <taxon>Thermoactinomycetaceae</taxon>
        <taxon>Salinithrix</taxon>
    </lineage>
</organism>
<feature type="domain" description="Ionotropic glutamate receptor C-terminal" evidence="3">
    <location>
        <begin position="45"/>
        <end position="263"/>
    </location>
</feature>